<dbReference type="Gene3D" id="3.40.50.410">
    <property type="entry name" value="von Willebrand factor, type A domain"/>
    <property type="match status" value="1"/>
</dbReference>
<proteinExistence type="predicted"/>
<dbReference type="PANTHER" id="PTHR33608:SF7">
    <property type="entry name" value="DUF58 DOMAIN-CONTAINING PROTEIN"/>
    <property type="match status" value="1"/>
</dbReference>
<evidence type="ECO:0000313" key="2">
    <source>
        <dbReference type="EMBL" id="CAA9335126.1"/>
    </source>
</evidence>
<dbReference type="AlphaFoldDB" id="A0A6J4LJ57"/>
<name>A0A6J4LJ57_9BACT</name>
<dbReference type="InterPro" id="IPR036465">
    <property type="entry name" value="vWFA_dom_sf"/>
</dbReference>
<accession>A0A6J4LJ57</accession>
<sequence>MQRNLTQRHRDTEGDFLPPRLLERLGGLEVVARTVVRGFLAGTHRSARRGAGEDFAKHRDYQQGDDTRYLDWKLFARTDRLHVREFEEHSNLAAYLVVDASLSMEFADGDDPGKLRYASFVAAALAHLMLGAGDAVGLAAFGAEPRLLLPPRARRGQLHELLLQLERMRPAGVGCAADALDRVGASLPRGGRVVLISDLLEEDGGDALVAAAGRLRSRGDEVIVMRVLTPAEAGERASGPGLFFDPERPSREVAAAPADDAGYAGRVAAYYQGIADRLRERGVEYVPLTTAEPVESALAAWVARRRG</sequence>
<dbReference type="PANTHER" id="PTHR33608">
    <property type="entry name" value="BLL2464 PROTEIN"/>
    <property type="match status" value="1"/>
</dbReference>
<dbReference type="InterPro" id="IPR002881">
    <property type="entry name" value="DUF58"/>
</dbReference>
<dbReference type="EMBL" id="CADCTW010000131">
    <property type="protein sequence ID" value="CAA9335126.1"/>
    <property type="molecule type" value="Genomic_DNA"/>
</dbReference>
<gene>
    <name evidence="2" type="ORF">AVDCRST_MAG68-2645</name>
</gene>
<feature type="domain" description="DUF58" evidence="1">
    <location>
        <begin position="58"/>
        <end position="247"/>
    </location>
</feature>
<protein>
    <recommendedName>
        <fullName evidence="1">DUF58 domain-containing protein</fullName>
    </recommendedName>
</protein>
<organism evidence="2">
    <name type="scientific">uncultured Gemmatimonadota bacterium</name>
    <dbReference type="NCBI Taxonomy" id="203437"/>
    <lineage>
        <taxon>Bacteria</taxon>
        <taxon>Pseudomonadati</taxon>
        <taxon>Gemmatimonadota</taxon>
        <taxon>environmental samples</taxon>
    </lineage>
</organism>
<dbReference type="Pfam" id="PF01882">
    <property type="entry name" value="DUF58"/>
    <property type="match status" value="1"/>
</dbReference>
<reference evidence="2" key="1">
    <citation type="submission" date="2020-02" db="EMBL/GenBank/DDBJ databases">
        <authorList>
            <person name="Meier V. D."/>
        </authorList>
    </citation>
    <scope>NUCLEOTIDE SEQUENCE</scope>
    <source>
        <strain evidence="2">AVDCRST_MAG68</strain>
    </source>
</reference>
<dbReference type="SUPFAM" id="SSF53300">
    <property type="entry name" value="vWA-like"/>
    <property type="match status" value="1"/>
</dbReference>
<evidence type="ECO:0000259" key="1">
    <source>
        <dbReference type="Pfam" id="PF01882"/>
    </source>
</evidence>